<evidence type="ECO:0000313" key="2">
    <source>
        <dbReference type="Proteomes" id="UP000325300"/>
    </source>
</evidence>
<dbReference type="Proteomes" id="UP000325300">
    <property type="component" value="Unassembled WGS sequence"/>
</dbReference>
<evidence type="ECO:0000313" key="1">
    <source>
        <dbReference type="EMBL" id="TYK93978.1"/>
    </source>
</evidence>
<dbReference type="InterPro" id="IPR036412">
    <property type="entry name" value="HAD-like_sf"/>
</dbReference>
<dbReference type="AlphaFoldDB" id="A0A5S4TCQ2"/>
<dbReference type="SUPFAM" id="SSF56784">
    <property type="entry name" value="HAD-like"/>
    <property type="match status" value="1"/>
</dbReference>
<dbReference type="GO" id="GO:0016787">
    <property type="term" value="F:hydrolase activity"/>
    <property type="evidence" value="ECO:0007669"/>
    <property type="project" value="UniProtKB-KW"/>
</dbReference>
<organism evidence="1 2">
    <name type="scientific">Streptococcus pyogenes</name>
    <dbReference type="NCBI Taxonomy" id="1314"/>
    <lineage>
        <taxon>Bacteria</taxon>
        <taxon>Bacillati</taxon>
        <taxon>Bacillota</taxon>
        <taxon>Bacilli</taxon>
        <taxon>Lactobacillales</taxon>
        <taxon>Streptococcaceae</taxon>
        <taxon>Streptococcus</taxon>
    </lineage>
</organism>
<gene>
    <name evidence="1" type="ORF">E0F67_09425</name>
</gene>
<sequence length="69" mass="7799">MDAKLKYKAKKIKMVFFDIDDTLRVKDTGYMPESIQRVFKALKAKGILVGIASGRARYGVPQEVQDLHA</sequence>
<dbReference type="Pfam" id="PF08282">
    <property type="entry name" value="Hydrolase_3"/>
    <property type="match status" value="1"/>
</dbReference>
<dbReference type="InterPro" id="IPR023214">
    <property type="entry name" value="HAD_sf"/>
</dbReference>
<name>A0A5S4TCQ2_STRPY</name>
<accession>A0A5S4TCQ2</accession>
<protein>
    <submittedName>
        <fullName evidence="1">Cof-type HAD-IIB family hydrolase</fullName>
    </submittedName>
</protein>
<comment type="caution">
    <text evidence="1">The sequence shown here is derived from an EMBL/GenBank/DDBJ whole genome shotgun (WGS) entry which is preliminary data.</text>
</comment>
<dbReference type="EMBL" id="SJLI01000091">
    <property type="protein sequence ID" value="TYK93978.1"/>
    <property type="molecule type" value="Genomic_DNA"/>
</dbReference>
<keyword evidence="1" id="KW-0378">Hydrolase</keyword>
<dbReference type="RefSeq" id="WP_148845257.1">
    <property type="nucleotide sequence ID" value="NZ_SJLI01000091.1"/>
</dbReference>
<feature type="non-terminal residue" evidence="1">
    <location>
        <position position="69"/>
    </location>
</feature>
<reference evidence="1 2" key="1">
    <citation type="submission" date="2019-02" db="EMBL/GenBank/DDBJ databases">
        <title>Novel genomic isolates of S. pyogenes and S. dysgalactiae subsp. equisimilis associated to necrotising fasciitis (NSTI).</title>
        <authorList>
            <person name="Barrantes I."/>
        </authorList>
    </citation>
    <scope>NUCLEOTIDE SEQUENCE [LARGE SCALE GENOMIC DNA]</scope>
    <source>
        <strain evidence="1 2">SPY5003</strain>
    </source>
</reference>
<dbReference type="Gene3D" id="3.40.50.1000">
    <property type="entry name" value="HAD superfamily/HAD-like"/>
    <property type="match status" value="1"/>
</dbReference>
<proteinExistence type="predicted"/>